<feature type="transmembrane region" description="Helical" evidence="8">
    <location>
        <begin position="349"/>
        <end position="376"/>
    </location>
</feature>
<keyword evidence="2" id="KW-0813">Transport</keyword>
<dbReference type="PROSITE" id="PS50850">
    <property type="entry name" value="MFS"/>
    <property type="match status" value="1"/>
</dbReference>
<feature type="transmembrane region" description="Helical" evidence="8">
    <location>
        <begin position="83"/>
        <end position="101"/>
    </location>
</feature>
<accession>A0A6P9AIL1</accession>
<dbReference type="Proteomes" id="UP000515158">
    <property type="component" value="Unplaced"/>
</dbReference>
<organism evidence="11">
    <name type="scientific">Thrips palmi</name>
    <name type="common">Melon thrips</name>
    <dbReference type="NCBI Taxonomy" id="161013"/>
    <lineage>
        <taxon>Eukaryota</taxon>
        <taxon>Metazoa</taxon>
        <taxon>Ecdysozoa</taxon>
        <taxon>Arthropoda</taxon>
        <taxon>Hexapoda</taxon>
        <taxon>Insecta</taxon>
        <taxon>Pterygota</taxon>
        <taxon>Neoptera</taxon>
        <taxon>Paraneoptera</taxon>
        <taxon>Thysanoptera</taxon>
        <taxon>Terebrantia</taxon>
        <taxon>Thripoidea</taxon>
        <taxon>Thripidae</taxon>
        <taxon>Thrips</taxon>
    </lineage>
</organism>
<dbReference type="GO" id="GO:0022857">
    <property type="term" value="F:transmembrane transporter activity"/>
    <property type="evidence" value="ECO:0007669"/>
    <property type="project" value="InterPro"/>
</dbReference>
<keyword evidence="7 8" id="KW-0472">Membrane</keyword>
<dbReference type="SUPFAM" id="SSF103473">
    <property type="entry name" value="MFS general substrate transporter"/>
    <property type="match status" value="1"/>
</dbReference>
<feature type="transmembrane region" description="Helical" evidence="8">
    <location>
        <begin position="251"/>
        <end position="273"/>
    </location>
</feature>
<evidence type="ECO:0000256" key="4">
    <source>
        <dbReference type="ARBA" id="ARBA00022597"/>
    </source>
</evidence>
<sequence length="465" mass="50236">MALSEVLVQVKSCSGVMMLTFIMGMGIGWASPGMEKMEADEAPFGKAEMSQISQIVSIFDIGAMLGSWTSTLVFTVAGRKQTILVGPVALTLWVVFTAIGTSPGMLIAARILAGMSMGIVLSFAFIYAGEVTTPKVRGPLILATTLLMPTGQLVAFLTGPQVNWLAQSVYPAPFVAILFLCIFFLMEESPFYYASKNRPDDVVKSLRALRRNATDQEIRNEADTILGAIRQEREDAVTIWQMFSPPGAKKAALIVLVESSSLALLGVTCVLAYTNQIFTKTNGTIISATLSGVLVIVFEIFAICFAMYLIERLGRRLQMCVAASVTCLSMTVLAVYCGLMEIGGHDMTAYNWVPLACLLAFIVGVGGGINTIPQVLMSELLDQRAKAVVAPVCMTIMALTSFGINYAFLPVTASYGTYVPFAFFAATNFLIGLFTLLVVPETKGKTLVQVQEMLRGRRSESKEVL</sequence>
<keyword evidence="5 8" id="KW-0812">Transmembrane</keyword>
<dbReference type="InterPro" id="IPR050549">
    <property type="entry name" value="MFS_Trehalose_Transporter"/>
</dbReference>
<feature type="transmembrane region" description="Helical" evidence="8">
    <location>
        <begin position="415"/>
        <end position="439"/>
    </location>
</feature>
<evidence type="ECO:0000256" key="8">
    <source>
        <dbReference type="SAM" id="Phobius"/>
    </source>
</evidence>
<proteinExistence type="predicted"/>
<dbReference type="Pfam" id="PF00083">
    <property type="entry name" value="Sugar_tr"/>
    <property type="match status" value="1"/>
</dbReference>
<evidence type="ECO:0000313" key="10">
    <source>
        <dbReference type="Proteomes" id="UP000515158"/>
    </source>
</evidence>
<dbReference type="RefSeq" id="XP_034255266.1">
    <property type="nucleotide sequence ID" value="XM_034399375.1"/>
</dbReference>
<feature type="transmembrane region" description="Helical" evidence="8">
    <location>
        <begin position="164"/>
        <end position="186"/>
    </location>
</feature>
<keyword evidence="3" id="KW-1003">Cell membrane</keyword>
<evidence type="ECO:0000256" key="6">
    <source>
        <dbReference type="ARBA" id="ARBA00022989"/>
    </source>
</evidence>
<dbReference type="InParanoid" id="A0A6P9AIL1"/>
<dbReference type="FunFam" id="1.20.1250.20:FF:000218">
    <property type="entry name" value="facilitated trehalose transporter Tret1"/>
    <property type="match status" value="1"/>
</dbReference>
<dbReference type="KEGG" id="tpal:117653584"/>
<evidence type="ECO:0000256" key="3">
    <source>
        <dbReference type="ARBA" id="ARBA00022475"/>
    </source>
</evidence>
<dbReference type="OrthoDB" id="6133115at2759"/>
<dbReference type="PANTHER" id="PTHR48021:SF46">
    <property type="entry name" value="MAJOR FACILITATOR SUPERFAMILY (MFS) PROFILE DOMAIN-CONTAINING PROTEIN"/>
    <property type="match status" value="1"/>
</dbReference>
<evidence type="ECO:0000259" key="9">
    <source>
        <dbReference type="PROSITE" id="PS50850"/>
    </source>
</evidence>
<evidence type="ECO:0000313" key="11">
    <source>
        <dbReference type="RefSeq" id="XP_034255266.1"/>
    </source>
</evidence>
<dbReference type="InterPro" id="IPR036259">
    <property type="entry name" value="MFS_trans_sf"/>
</dbReference>
<evidence type="ECO:0000256" key="2">
    <source>
        <dbReference type="ARBA" id="ARBA00022448"/>
    </source>
</evidence>
<protein>
    <submittedName>
        <fullName evidence="11">Facilitated trehalose transporter Tret1-like</fullName>
    </submittedName>
</protein>
<gene>
    <name evidence="11" type="primary">LOC117653584</name>
</gene>
<feature type="transmembrane region" description="Helical" evidence="8">
    <location>
        <begin position="388"/>
        <end position="409"/>
    </location>
</feature>
<evidence type="ECO:0000256" key="1">
    <source>
        <dbReference type="ARBA" id="ARBA00004651"/>
    </source>
</evidence>
<feature type="transmembrane region" description="Helical" evidence="8">
    <location>
        <begin position="321"/>
        <end position="343"/>
    </location>
</feature>
<dbReference type="GO" id="GO:0005886">
    <property type="term" value="C:plasma membrane"/>
    <property type="evidence" value="ECO:0007669"/>
    <property type="project" value="UniProtKB-SubCell"/>
</dbReference>
<keyword evidence="6 8" id="KW-1133">Transmembrane helix</keyword>
<evidence type="ECO:0000256" key="5">
    <source>
        <dbReference type="ARBA" id="ARBA00022692"/>
    </source>
</evidence>
<reference evidence="11" key="1">
    <citation type="submission" date="2025-08" db="UniProtKB">
        <authorList>
            <consortium name="RefSeq"/>
        </authorList>
    </citation>
    <scope>IDENTIFICATION</scope>
    <source>
        <tissue evidence="11">Total insect</tissue>
    </source>
</reference>
<dbReference type="AlphaFoldDB" id="A0A6P9AIL1"/>
<dbReference type="PROSITE" id="PS00217">
    <property type="entry name" value="SUGAR_TRANSPORT_2"/>
    <property type="match status" value="1"/>
</dbReference>
<keyword evidence="4" id="KW-0762">Sugar transport</keyword>
<dbReference type="InterPro" id="IPR005829">
    <property type="entry name" value="Sugar_transporter_CS"/>
</dbReference>
<dbReference type="InterPro" id="IPR005828">
    <property type="entry name" value="MFS_sugar_transport-like"/>
</dbReference>
<comment type="subcellular location">
    <subcellularLocation>
        <location evidence="1">Cell membrane</location>
        <topology evidence="1">Multi-pass membrane protein</topology>
    </subcellularLocation>
</comment>
<feature type="transmembrane region" description="Helical" evidence="8">
    <location>
        <begin position="52"/>
        <end position="76"/>
    </location>
</feature>
<dbReference type="Gene3D" id="1.20.1250.20">
    <property type="entry name" value="MFS general substrate transporter like domains"/>
    <property type="match status" value="1"/>
</dbReference>
<feature type="transmembrane region" description="Helical" evidence="8">
    <location>
        <begin position="107"/>
        <end position="128"/>
    </location>
</feature>
<dbReference type="GeneID" id="117653584"/>
<name>A0A6P9AIL1_THRPL</name>
<dbReference type="PROSITE" id="PS00216">
    <property type="entry name" value="SUGAR_TRANSPORT_1"/>
    <property type="match status" value="1"/>
</dbReference>
<dbReference type="PANTHER" id="PTHR48021">
    <property type="match status" value="1"/>
</dbReference>
<feature type="transmembrane region" description="Helical" evidence="8">
    <location>
        <begin position="140"/>
        <end position="158"/>
    </location>
</feature>
<dbReference type="InterPro" id="IPR020846">
    <property type="entry name" value="MFS_dom"/>
</dbReference>
<feature type="transmembrane region" description="Helical" evidence="8">
    <location>
        <begin position="285"/>
        <end position="309"/>
    </location>
</feature>
<feature type="transmembrane region" description="Helical" evidence="8">
    <location>
        <begin position="12"/>
        <end position="32"/>
    </location>
</feature>
<keyword evidence="10" id="KW-1185">Reference proteome</keyword>
<feature type="domain" description="Major facilitator superfamily (MFS) profile" evidence="9">
    <location>
        <begin position="12"/>
        <end position="443"/>
    </location>
</feature>
<evidence type="ECO:0000256" key="7">
    <source>
        <dbReference type="ARBA" id="ARBA00023136"/>
    </source>
</evidence>